<organism evidence="1">
    <name type="scientific">Planktothricoides sp. SpSt-374</name>
    <dbReference type="NCBI Taxonomy" id="2282167"/>
    <lineage>
        <taxon>Bacteria</taxon>
        <taxon>Bacillati</taxon>
        <taxon>Cyanobacteriota</taxon>
        <taxon>Cyanophyceae</taxon>
        <taxon>Oscillatoriophycideae</taxon>
        <taxon>Oscillatoriales</taxon>
        <taxon>Oscillatoriaceae</taxon>
        <taxon>Planktothricoides</taxon>
    </lineage>
</organism>
<protein>
    <submittedName>
        <fullName evidence="1">Uncharacterized protein</fullName>
    </submittedName>
</protein>
<gene>
    <name evidence="1" type="ORF">ENR15_02775</name>
</gene>
<sequence>MLNPIASLLLTTAILSPVTLPPNQADILISQRMSCETAIFNMESRIKDGRKITLAFNFRQLSPEWQQGAPPQRIYQLLVIMGELRQPQPVDAVMNSNQMLTAMATQVIDSCPNIGAVTYSKKHTGDIRTFGLLTNGVREFDCAAPLDRNNPRRIIPWGQQFCG</sequence>
<reference evidence="1" key="1">
    <citation type="journal article" date="2020" name="mSystems">
        <title>Genome- and Community-Level Interaction Insights into Carbon Utilization and Element Cycling Functions of Hydrothermarchaeota in Hydrothermal Sediment.</title>
        <authorList>
            <person name="Zhou Z."/>
            <person name="Liu Y."/>
            <person name="Xu W."/>
            <person name="Pan J."/>
            <person name="Luo Z.H."/>
            <person name="Li M."/>
        </authorList>
    </citation>
    <scope>NUCLEOTIDE SEQUENCE [LARGE SCALE GENOMIC DNA]</scope>
    <source>
        <strain evidence="1">SpSt-374</strain>
    </source>
</reference>
<dbReference type="EMBL" id="DSPX01000024">
    <property type="protein sequence ID" value="HGF99604.1"/>
    <property type="molecule type" value="Genomic_DNA"/>
</dbReference>
<dbReference type="AlphaFoldDB" id="A0A7C3ZIB3"/>
<evidence type="ECO:0000313" key="1">
    <source>
        <dbReference type="EMBL" id="HGF99604.1"/>
    </source>
</evidence>
<accession>A0A7C3ZIB3</accession>
<comment type="caution">
    <text evidence="1">The sequence shown here is derived from an EMBL/GenBank/DDBJ whole genome shotgun (WGS) entry which is preliminary data.</text>
</comment>
<name>A0A7C3ZIB3_9CYAN</name>
<proteinExistence type="predicted"/>